<dbReference type="EMBL" id="UINC01127429">
    <property type="protein sequence ID" value="SVD06545.1"/>
    <property type="molecule type" value="Genomic_DNA"/>
</dbReference>
<protein>
    <submittedName>
        <fullName evidence="1">Uncharacterized protein</fullName>
    </submittedName>
</protein>
<dbReference type="AlphaFoldDB" id="A0A382SAT2"/>
<reference evidence="1" key="1">
    <citation type="submission" date="2018-05" db="EMBL/GenBank/DDBJ databases">
        <authorList>
            <person name="Lanie J.A."/>
            <person name="Ng W.-L."/>
            <person name="Kazmierczak K.M."/>
            <person name="Andrzejewski T.M."/>
            <person name="Davidsen T.M."/>
            <person name="Wayne K.J."/>
            <person name="Tettelin H."/>
            <person name="Glass J.I."/>
            <person name="Rusch D."/>
            <person name="Podicherti R."/>
            <person name="Tsui H.-C.T."/>
            <person name="Winkler M.E."/>
        </authorList>
    </citation>
    <scope>NUCLEOTIDE SEQUENCE</scope>
</reference>
<accession>A0A382SAT2</accession>
<organism evidence="1">
    <name type="scientific">marine metagenome</name>
    <dbReference type="NCBI Taxonomy" id="408172"/>
    <lineage>
        <taxon>unclassified sequences</taxon>
        <taxon>metagenomes</taxon>
        <taxon>ecological metagenomes</taxon>
    </lineage>
</organism>
<proteinExistence type="predicted"/>
<sequence length="50" mass="6007">MIKLPGEQIWLRLTIIPDVILAKKETYVDIAHLNDNDSYYYPSFWIFNTF</sequence>
<evidence type="ECO:0000313" key="1">
    <source>
        <dbReference type="EMBL" id="SVD06545.1"/>
    </source>
</evidence>
<gene>
    <name evidence="1" type="ORF">METZ01_LOCUS359399</name>
</gene>
<name>A0A382SAT2_9ZZZZ</name>